<feature type="compositionally biased region" description="Basic and acidic residues" evidence="13">
    <location>
        <begin position="1423"/>
        <end position="1437"/>
    </location>
</feature>
<feature type="compositionally biased region" description="Low complexity" evidence="13">
    <location>
        <begin position="1443"/>
        <end position="1457"/>
    </location>
</feature>
<keyword evidence="9" id="KW-0057">Aromatic amino acid biosynthesis</keyword>
<evidence type="ECO:0000256" key="2">
    <source>
        <dbReference type="ARBA" id="ARBA00001633"/>
    </source>
</evidence>
<dbReference type="InterPro" id="IPR036420">
    <property type="entry name" value="BRCT_dom_sf"/>
</dbReference>
<dbReference type="InterPro" id="IPR029062">
    <property type="entry name" value="Class_I_gatase-like"/>
</dbReference>
<reference evidence="17 18" key="1">
    <citation type="journal article" date="2024" name="Microbiol. Resour. Announc.">
        <title>Genome annotations for the ascomycete fungi Trichoderma harzianum, Trichoderma aggressivum, and Purpureocillium lilacinum.</title>
        <authorList>
            <person name="Beijen E.P.W."/>
            <person name="Ohm R.A."/>
        </authorList>
    </citation>
    <scope>NUCLEOTIDE SEQUENCE [LARGE SCALE GENOMIC DNA]</scope>
    <source>
        <strain evidence="17 18">CBS 150709</strain>
    </source>
</reference>
<dbReference type="InterPro" id="IPR013798">
    <property type="entry name" value="Indole-3-glycerol_P_synth_dom"/>
</dbReference>
<gene>
    <name evidence="17" type="ORF">Purlil1_5523</name>
</gene>
<evidence type="ECO:0000256" key="1">
    <source>
        <dbReference type="ARBA" id="ARBA00001164"/>
    </source>
</evidence>
<dbReference type="Proteomes" id="UP001287286">
    <property type="component" value="Unassembled WGS sequence"/>
</dbReference>
<comment type="pathway">
    <text evidence="5">Amino-acid biosynthesis; L-tryptophan biosynthesis; L-tryptophan from chorismate: step 1/5.</text>
</comment>
<dbReference type="InterPro" id="IPR017926">
    <property type="entry name" value="GATASE"/>
</dbReference>
<dbReference type="SUPFAM" id="SSF52113">
    <property type="entry name" value="BRCT domain"/>
    <property type="match status" value="1"/>
</dbReference>
<keyword evidence="11" id="KW-0456">Lyase</keyword>
<dbReference type="NCBIfam" id="TIGR00566">
    <property type="entry name" value="trpG_papA"/>
    <property type="match status" value="1"/>
</dbReference>
<keyword evidence="6" id="KW-0028">Amino-acid biosynthesis</keyword>
<protein>
    <submittedName>
        <fullName evidence="17">Uncharacterized protein</fullName>
    </submittedName>
</protein>
<keyword evidence="8" id="KW-0315">Glutamine amidotransferase</keyword>
<comment type="caution">
    <text evidence="17">The sequence shown here is derived from an EMBL/GenBank/DDBJ whole genome shotgun (WGS) entry which is preliminary data.</text>
</comment>
<feature type="domain" description="Glutamine amidotransferase" evidence="14">
    <location>
        <begin position="194"/>
        <end position="382"/>
    </location>
</feature>
<keyword evidence="7" id="KW-0822">Tryptophan biosynthesis</keyword>
<keyword evidence="18" id="KW-1185">Reference proteome</keyword>
<evidence type="ECO:0000256" key="8">
    <source>
        <dbReference type="ARBA" id="ARBA00022962"/>
    </source>
</evidence>
<dbReference type="PROSITE" id="PS51273">
    <property type="entry name" value="GATASE_TYPE_1"/>
    <property type="match status" value="1"/>
</dbReference>
<evidence type="ECO:0000256" key="4">
    <source>
        <dbReference type="ARBA" id="ARBA00004696"/>
    </source>
</evidence>
<dbReference type="PRINTS" id="PR00096">
    <property type="entry name" value="GATASE"/>
</dbReference>
<dbReference type="PANTHER" id="PTHR43418:SF4">
    <property type="entry name" value="MULTIFUNCTIONAL TRYPTOPHAN BIOSYNTHESIS PROTEIN"/>
    <property type="match status" value="1"/>
</dbReference>
<dbReference type="Gene3D" id="3.20.20.70">
    <property type="entry name" value="Aldolase class I"/>
    <property type="match status" value="2"/>
</dbReference>
<evidence type="ECO:0000256" key="6">
    <source>
        <dbReference type="ARBA" id="ARBA00022605"/>
    </source>
</evidence>
<dbReference type="Gene3D" id="3.40.50.10190">
    <property type="entry name" value="BRCT domain"/>
    <property type="match status" value="1"/>
</dbReference>
<dbReference type="InterPro" id="IPR013785">
    <property type="entry name" value="Aldolase_TIM"/>
</dbReference>
<feature type="domain" description="Indole-3-glycerol phosphate synthase" evidence="15">
    <location>
        <begin position="417"/>
        <end position="679"/>
    </location>
</feature>
<dbReference type="EMBL" id="JAWRVI010000016">
    <property type="protein sequence ID" value="KAK4090352.1"/>
    <property type="molecule type" value="Genomic_DNA"/>
</dbReference>
<feature type="domain" description="N-(5'phosphoribosyl) anthranilate isomerase (PRAI)" evidence="16">
    <location>
        <begin position="775"/>
        <end position="920"/>
    </location>
</feature>
<evidence type="ECO:0000259" key="14">
    <source>
        <dbReference type="Pfam" id="PF00117"/>
    </source>
</evidence>
<dbReference type="Gene3D" id="3.40.50.880">
    <property type="match status" value="1"/>
</dbReference>
<feature type="region of interest" description="Disordered" evidence="13">
    <location>
        <begin position="1398"/>
        <end position="1523"/>
    </location>
</feature>
<dbReference type="CDD" id="cd00331">
    <property type="entry name" value="IGPS"/>
    <property type="match status" value="1"/>
</dbReference>
<keyword evidence="10" id="KW-0413">Isomerase</keyword>
<evidence type="ECO:0000313" key="17">
    <source>
        <dbReference type="EMBL" id="KAK4090352.1"/>
    </source>
</evidence>
<evidence type="ECO:0000256" key="11">
    <source>
        <dbReference type="ARBA" id="ARBA00023239"/>
    </source>
</evidence>
<organism evidence="17 18">
    <name type="scientific">Purpureocillium lilacinum</name>
    <name type="common">Paecilomyces lilacinus</name>
    <dbReference type="NCBI Taxonomy" id="33203"/>
    <lineage>
        <taxon>Eukaryota</taxon>
        <taxon>Fungi</taxon>
        <taxon>Dikarya</taxon>
        <taxon>Ascomycota</taxon>
        <taxon>Pezizomycotina</taxon>
        <taxon>Sordariomycetes</taxon>
        <taxon>Hypocreomycetidae</taxon>
        <taxon>Hypocreales</taxon>
        <taxon>Ophiocordycipitaceae</taxon>
        <taxon>Purpureocillium</taxon>
    </lineage>
</organism>
<dbReference type="InterPro" id="IPR006221">
    <property type="entry name" value="TrpG/PapA_dom"/>
</dbReference>
<evidence type="ECO:0000256" key="9">
    <source>
        <dbReference type="ARBA" id="ARBA00023141"/>
    </source>
</evidence>
<evidence type="ECO:0000256" key="5">
    <source>
        <dbReference type="ARBA" id="ARBA00004873"/>
    </source>
</evidence>
<dbReference type="PANTHER" id="PTHR43418">
    <property type="entry name" value="MULTIFUNCTIONAL TRYPTOPHAN BIOSYNTHESIS PROTEIN-RELATED"/>
    <property type="match status" value="1"/>
</dbReference>
<dbReference type="HAMAP" id="MF_00135">
    <property type="entry name" value="PRAI"/>
    <property type="match status" value="1"/>
</dbReference>
<name>A0ABR0C251_PURLI</name>
<evidence type="ECO:0000259" key="16">
    <source>
        <dbReference type="Pfam" id="PF00697"/>
    </source>
</evidence>
<dbReference type="Pfam" id="PF00218">
    <property type="entry name" value="IGPS"/>
    <property type="match status" value="1"/>
</dbReference>
<evidence type="ECO:0000256" key="12">
    <source>
        <dbReference type="ARBA" id="ARBA00023268"/>
    </source>
</evidence>
<evidence type="ECO:0000256" key="7">
    <source>
        <dbReference type="ARBA" id="ARBA00022822"/>
    </source>
</evidence>
<comment type="catalytic activity">
    <reaction evidence="1">
        <text>N-(5-phospho-beta-D-ribosyl)anthranilate = 1-(2-carboxyphenylamino)-1-deoxy-D-ribulose 5-phosphate</text>
        <dbReference type="Rhea" id="RHEA:21540"/>
        <dbReference type="ChEBI" id="CHEBI:18277"/>
        <dbReference type="ChEBI" id="CHEBI:58613"/>
        <dbReference type="EC" id="5.3.1.24"/>
    </reaction>
</comment>
<evidence type="ECO:0000256" key="13">
    <source>
        <dbReference type="SAM" id="MobiDB-lite"/>
    </source>
</evidence>
<dbReference type="Pfam" id="PF00117">
    <property type="entry name" value="GATase"/>
    <property type="match status" value="1"/>
</dbReference>
<evidence type="ECO:0000256" key="3">
    <source>
        <dbReference type="ARBA" id="ARBA00004664"/>
    </source>
</evidence>
<sequence>MVASVKALEKLVLTRFPAPNASDCLLWSSPTWIEWLAAGQLFGWSSRSTALVNSRVSAGQAPPAVLADAGAPSVIIQTPALYAKTVLPTGHTFSGTVRNAYELKSEPPHFLEPDLVRLVTPGSILSPLLVLWVVLLNPNPKFQLAISRSSPSPTKSKFVPSPRLSFTMPSLDIIDHSPHQPEPSPPIPTASNLVLIDNYDSFTWNIYQYLVLEGATVHVFRNDQISIEELIQKNPTQLIISPGPGHPTTDSGISRDAIRHFAGQIPIFGVCMGLQCMFDVYGGEVTSAGEWLHGKTSPLTHDSKRVFGGLEQGLPVTRYHSLAGTHLTLPECLEVTAWVANPDGSPGIIQGVRHKQYTMEGVQFHPESILTAGGRKMFRNFLHMQGGTWEENDLLQKASAEKASATAQAKPKSNNILQRIYASRKAAVAIQKEIPSQRMADLQAAYDLNAAPPLVPFVNRLRQTPFDVALMAEIKRGSPSKGIFALDINAPTQARKYALAGASVISVLTEPEWFKGSIEDLRAVRQVLDGMPNRPAILRKEFIFDEYQILEARLAGADTVLLIVKMLDQALLERLYKYSVSLGMEPLVEVQNVEEMTTAVQLGSKVIGVNNRNLESFEVDLNTTGRLRSMVPDNTLICALSGINTYQDVLMNKKDGVNAVLVGEAIMRAPDASVFISELCSGSKPPAEQQAATPLRVKICGTRSVEAAQQAMSDKADFVGICLVPSAKRCISHETALAISRAIHSASESLEPKGDRQVSPAGATDYFAAAGARLDGSRTRLVGIFQNQPLSEVLEKQRLYNLDLVQLHGDEPIEWAKLIPVPVIRCFKPGQAGLGLRGYHTIPLLDSGAGSGKLLDVSSVKAALERDPDLRVFLAGGLNPENVAEAVNALGSLGSRVLGVDVSSGVEEGGKQSMARISATVLHFPRPRPTPMLRQRVFLRWMGRQRRAAYSCVAVVAVVAAAGSITSKTRCSELPRQCPGGTPGFLDAETDHRNAWEETPAVLLGFSQRPQRCELIQAPMHTTLVSIFCFLSLVASSGLSTTSTAQHRTLIGAAEAHFLSYRGPPCHQGHFQLTMPRQIFKNKVIAAAGPLPGSLTVENLKRWTSIRRGQFVDGFDETVTHLLCTEEQFNKRVPRGAFTLPNLEMFPFFLSSSSSLWLSRSLAIKEALKRGNRAHIVHFDWFEVSAVNEKRQRESEYSMRDVLAKKNAARRERERVERGKREGERFVNTNLYHIYSDRTNFYYQFDIRRDDESSGQQGQRYQLCLWESNAKPHLYWFTAKFLKRKGDSQPTYHRPSAHSGKWRHEMDLMTDFFRKKTGIAWEDRVLLQKTTPGSFFQYTPPVRLPQFLIRPPFSSCGRPGAHRENCADGVVYWQAGGKSVGRRLSLPYEDCLQKNAELRGLPWPPPEETQRQTLTEVEPGEEDGPRPLPDPDEHEAGDGDDVSSSTAEAELTLELATPLTPKSLAAEHPTDVDVEMVDAESPSATTPNARMMDQNFEMPTPPDDISDEPNRDASPILVESAVE</sequence>
<evidence type="ECO:0000313" key="18">
    <source>
        <dbReference type="Proteomes" id="UP001287286"/>
    </source>
</evidence>
<comment type="catalytic activity">
    <reaction evidence="2">
        <text>1-(2-carboxyphenylamino)-1-deoxy-D-ribulose 5-phosphate + H(+) = (1S,2R)-1-C-(indol-3-yl)glycerol 3-phosphate + CO2 + H2O</text>
        <dbReference type="Rhea" id="RHEA:23476"/>
        <dbReference type="ChEBI" id="CHEBI:15377"/>
        <dbReference type="ChEBI" id="CHEBI:15378"/>
        <dbReference type="ChEBI" id="CHEBI:16526"/>
        <dbReference type="ChEBI" id="CHEBI:58613"/>
        <dbReference type="ChEBI" id="CHEBI:58866"/>
        <dbReference type="EC" id="4.1.1.48"/>
    </reaction>
</comment>
<accession>A0ABR0C251</accession>
<dbReference type="CDD" id="cd01743">
    <property type="entry name" value="GATase1_Anthranilate_Synthase"/>
    <property type="match status" value="1"/>
</dbReference>
<evidence type="ECO:0000256" key="10">
    <source>
        <dbReference type="ARBA" id="ARBA00023235"/>
    </source>
</evidence>
<dbReference type="SUPFAM" id="SSF51366">
    <property type="entry name" value="Ribulose-phoshate binding barrel"/>
    <property type="match status" value="2"/>
</dbReference>
<dbReference type="InterPro" id="IPR050472">
    <property type="entry name" value="Anth_synth/Amidotransfase"/>
</dbReference>
<dbReference type="Pfam" id="PF00697">
    <property type="entry name" value="PRAI"/>
    <property type="match status" value="1"/>
</dbReference>
<comment type="pathway">
    <text evidence="4">Amino-acid biosynthesis; L-tryptophan biosynthesis; L-tryptophan from chorismate: step 4/5.</text>
</comment>
<dbReference type="InterPro" id="IPR011060">
    <property type="entry name" value="RibuloseP-bd_barrel"/>
</dbReference>
<dbReference type="InterPro" id="IPR001240">
    <property type="entry name" value="PRAI_dom"/>
</dbReference>
<dbReference type="SUPFAM" id="SSF52317">
    <property type="entry name" value="Class I glutamine amidotransferase-like"/>
    <property type="match status" value="1"/>
</dbReference>
<keyword evidence="12" id="KW-0511">Multifunctional enzyme</keyword>
<comment type="pathway">
    <text evidence="3">Amino-acid biosynthesis; L-tryptophan biosynthesis; L-tryptophan from chorismate: step 3/5.</text>
</comment>
<dbReference type="CDD" id="cd00405">
    <property type="entry name" value="PRAI"/>
    <property type="match status" value="1"/>
</dbReference>
<evidence type="ECO:0000259" key="15">
    <source>
        <dbReference type="Pfam" id="PF00218"/>
    </source>
</evidence>
<proteinExistence type="inferred from homology"/>
<dbReference type="PRINTS" id="PR00097">
    <property type="entry name" value="ANTSNTHASEII"/>
</dbReference>